<dbReference type="AlphaFoldDB" id="A0A914CXL0"/>
<accession>A0A914CXL0</accession>
<name>A0A914CXL0_9BILA</name>
<dbReference type="InterPro" id="IPR004988">
    <property type="entry name" value="DUF273"/>
</dbReference>
<organism evidence="1 2">
    <name type="scientific">Acrobeloides nanus</name>
    <dbReference type="NCBI Taxonomy" id="290746"/>
    <lineage>
        <taxon>Eukaryota</taxon>
        <taxon>Metazoa</taxon>
        <taxon>Ecdysozoa</taxon>
        <taxon>Nematoda</taxon>
        <taxon>Chromadorea</taxon>
        <taxon>Rhabditida</taxon>
        <taxon>Tylenchina</taxon>
        <taxon>Cephalobomorpha</taxon>
        <taxon>Cephaloboidea</taxon>
        <taxon>Cephalobidae</taxon>
        <taxon>Acrobeloides</taxon>
    </lineage>
</organism>
<keyword evidence="1" id="KW-1185">Reference proteome</keyword>
<dbReference type="InterPro" id="IPR029044">
    <property type="entry name" value="Nucleotide-diphossugar_trans"/>
</dbReference>
<dbReference type="Pfam" id="PF03314">
    <property type="entry name" value="DUF273"/>
    <property type="match status" value="1"/>
</dbReference>
<proteinExistence type="predicted"/>
<sequence length="69" mass="8279">MKCYAEIHQYPLEIIRDDQWSNECPQKDFMFKRHCIASKVIQTYDWILFADADIGVINPSKHIEDYIDE</sequence>
<dbReference type="WBParaSite" id="ACRNAN_scaffold15997.g15550.t1">
    <property type="protein sequence ID" value="ACRNAN_scaffold15997.g15550.t1"/>
    <property type="gene ID" value="ACRNAN_scaffold15997.g15550"/>
</dbReference>
<reference evidence="2" key="1">
    <citation type="submission" date="2022-11" db="UniProtKB">
        <authorList>
            <consortium name="WormBaseParasite"/>
        </authorList>
    </citation>
    <scope>IDENTIFICATION</scope>
</reference>
<evidence type="ECO:0000313" key="2">
    <source>
        <dbReference type="WBParaSite" id="ACRNAN_scaffold15997.g15550.t1"/>
    </source>
</evidence>
<dbReference type="Proteomes" id="UP000887540">
    <property type="component" value="Unplaced"/>
</dbReference>
<protein>
    <submittedName>
        <fullName evidence="2">Uncharacterized protein</fullName>
    </submittedName>
</protein>
<dbReference type="PANTHER" id="PTHR31562:SF2">
    <property type="entry name" value="NUCLEOTIDE-DIPHOSPHO-SUGAR TRANSFERASE"/>
    <property type="match status" value="1"/>
</dbReference>
<evidence type="ECO:0000313" key="1">
    <source>
        <dbReference type="Proteomes" id="UP000887540"/>
    </source>
</evidence>
<dbReference type="PANTHER" id="PTHR31562">
    <property type="entry name" value="PROTEIN CBG18972"/>
    <property type="match status" value="1"/>
</dbReference>
<dbReference type="Gene3D" id="3.90.550.10">
    <property type="entry name" value="Spore Coat Polysaccharide Biosynthesis Protein SpsA, Chain A"/>
    <property type="match status" value="1"/>
</dbReference>